<feature type="transmembrane region" description="Helical" evidence="8">
    <location>
        <begin position="39"/>
        <end position="65"/>
    </location>
</feature>
<evidence type="ECO:0000256" key="3">
    <source>
        <dbReference type="ARBA" id="ARBA00022670"/>
    </source>
</evidence>
<evidence type="ECO:0000256" key="6">
    <source>
        <dbReference type="ARBA" id="ARBA00022989"/>
    </source>
</evidence>
<dbReference type="Pfam" id="PF04647">
    <property type="entry name" value="AgrB"/>
    <property type="match status" value="1"/>
</dbReference>
<sequence length="192" mass="22199">MNHLLAMRFSDFLAEGLDKITKVKICYLLESIIGEVEKIAIIFIIFSVIGKRKEVLIVIAVLISLRPYVGGFHCKNYFTCLFYSILMCAVSIFLGKFVSIYKYTKIMIVLGFGAFIVMKIPIESKDRKIYTEKMRLVIKIKALLILICISITSTILKRYECEIMTMVILILMNALLEKLRVFISNYKERENI</sequence>
<keyword evidence="6 8" id="KW-1133">Transmembrane helix</keyword>
<keyword evidence="10" id="KW-1185">Reference proteome</keyword>
<feature type="transmembrane region" description="Helical" evidence="8">
    <location>
        <begin position="138"/>
        <end position="157"/>
    </location>
</feature>
<gene>
    <name evidence="9" type="ORF">N5B56_10775</name>
</gene>
<proteinExistence type="predicted"/>
<keyword evidence="1" id="KW-1003">Cell membrane</keyword>
<name>A0ABT2M5M8_9FIRM</name>
<evidence type="ECO:0000256" key="1">
    <source>
        <dbReference type="ARBA" id="ARBA00022475"/>
    </source>
</evidence>
<evidence type="ECO:0000256" key="8">
    <source>
        <dbReference type="SAM" id="Phobius"/>
    </source>
</evidence>
<evidence type="ECO:0000256" key="5">
    <source>
        <dbReference type="ARBA" id="ARBA00022801"/>
    </source>
</evidence>
<dbReference type="SMART" id="SM00793">
    <property type="entry name" value="AgrB"/>
    <property type="match status" value="1"/>
</dbReference>
<dbReference type="RefSeq" id="WP_260978919.1">
    <property type="nucleotide sequence ID" value="NZ_JAODBU010000011.1"/>
</dbReference>
<evidence type="ECO:0000256" key="2">
    <source>
        <dbReference type="ARBA" id="ARBA00022654"/>
    </source>
</evidence>
<keyword evidence="5" id="KW-0378">Hydrolase</keyword>
<feature type="transmembrane region" description="Helical" evidence="8">
    <location>
        <begin position="100"/>
        <end position="118"/>
    </location>
</feature>
<keyword evidence="3" id="KW-0645">Protease</keyword>
<feature type="transmembrane region" description="Helical" evidence="8">
    <location>
        <begin position="77"/>
        <end position="94"/>
    </location>
</feature>
<keyword evidence="7 8" id="KW-0472">Membrane</keyword>
<keyword evidence="4 8" id="KW-0812">Transmembrane</keyword>
<keyword evidence="2" id="KW-0673">Quorum sensing</keyword>
<dbReference type="InterPro" id="IPR006741">
    <property type="entry name" value="AgrB"/>
</dbReference>
<evidence type="ECO:0000256" key="7">
    <source>
        <dbReference type="ARBA" id="ARBA00023136"/>
    </source>
</evidence>
<dbReference type="EMBL" id="JAODBU010000011">
    <property type="protein sequence ID" value="MCT7399563.1"/>
    <property type="molecule type" value="Genomic_DNA"/>
</dbReference>
<organism evidence="9 10">
    <name type="scientific">Eubacterium album</name>
    <dbReference type="NCBI Taxonomy" id="2978477"/>
    <lineage>
        <taxon>Bacteria</taxon>
        <taxon>Bacillati</taxon>
        <taxon>Bacillota</taxon>
        <taxon>Clostridia</taxon>
        <taxon>Eubacteriales</taxon>
        <taxon>Eubacteriaceae</taxon>
        <taxon>Eubacterium</taxon>
    </lineage>
</organism>
<comment type="caution">
    <text evidence="9">The sequence shown here is derived from an EMBL/GenBank/DDBJ whole genome shotgun (WGS) entry which is preliminary data.</text>
</comment>
<reference evidence="9" key="1">
    <citation type="submission" date="2022-09" db="EMBL/GenBank/DDBJ databases">
        <title>Eubacterium sp. LFL-14 isolated from human feces.</title>
        <authorList>
            <person name="Liu F."/>
        </authorList>
    </citation>
    <scope>NUCLEOTIDE SEQUENCE</scope>
    <source>
        <strain evidence="9">LFL-14</strain>
    </source>
</reference>
<feature type="transmembrane region" description="Helical" evidence="8">
    <location>
        <begin position="163"/>
        <end position="183"/>
    </location>
</feature>
<evidence type="ECO:0000256" key="4">
    <source>
        <dbReference type="ARBA" id="ARBA00022692"/>
    </source>
</evidence>
<protein>
    <submittedName>
        <fullName evidence="9">Accessory gene regulator B family protein</fullName>
    </submittedName>
</protein>
<evidence type="ECO:0000313" key="9">
    <source>
        <dbReference type="EMBL" id="MCT7399563.1"/>
    </source>
</evidence>
<dbReference type="Proteomes" id="UP001431199">
    <property type="component" value="Unassembled WGS sequence"/>
</dbReference>
<accession>A0ABT2M5M8</accession>
<evidence type="ECO:0000313" key="10">
    <source>
        <dbReference type="Proteomes" id="UP001431199"/>
    </source>
</evidence>